<keyword evidence="2" id="KW-1185">Reference proteome</keyword>
<reference evidence="1" key="1">
    <citation type="submission" date="2020-08" db="EMBL/GenBank/DDBJ databases">
        <title>Multicomponent nature underlies the extraordinary mechanical properties of spider dragline silk.</title>
        <authorList>
            <person name="Kono N."/>
            <person name="Nakamura H."/>
            <person name="Mori M."/>
            <person name="Yoshida Y."/>
            <person name="Ohtoshi R."/>
            <person name="Malay A.D."/>
            <person name="Moran D.A.P."/>
            <person name="Tomita M."/>
            <person name="Numata K."/>
            <person name="Arakawa K."/>
        </authorList>
    </citation>
    <scope>NUCLEOTIDE SEQUENCE</scope>
</reference>
<organism evidence="1 2">
    <name type="scientific">Trichonephila inaurata madagascariensis</name>
    <dbReference type="NCBI Taxonomy" id="2747483"/>
    <lineage>
        <taxon>Eukaryota</taxon>
        <taxon>Metazoa</taxon>
        <taxon>Ecdysozoa</taxon>
        <taxon>Arthropoda</taxon>
        <taxon>Chelicerata</taxon>
        <taxon>Arachnida</taxon>
        <taxon>Araneae</taxon>
        <taxon>Araneomorphae</taxon>
        <taxon>Entelegynae</taxon>
        <taxon>Araneoidea</taxon>
        <taxon>Nephilidae</taxon>
        <taxon>Trichonephila</taxon>
        <taxon>Trichonephila inaurata</taxon>
    </lineage>
</organism>
<proteinExistence type="predicted"/>
<dbReference type="AlphaFoldDB" id="A0A8X7CG15"/>
<dbReference type="EMBL" id="BMAV01018521">
    <property type="protein sequence ID" value="GFY70939.1"/>
    <property type="molecule type" value="Genomic_DNA"/>
</dbReference>
<gene>
    <name evidence="1" type="ORF">TNIN_497501</name>
</gene>
<comment type="caution">
    <text evidence="1">The sequence shown here is derived from an EMBL/GenBank/DDBJ whole genome shotgun (WGS) entry which is preliminary data.</text>
</comment>
<sequence length="83" mass="9368">MQDLGFICAPLVRIEQWPVLLDLSRDKGLSNIWSIICLSSSFPLKATSATLLRARRPIQTGSVKGAHKRTCLMCTRTHMRRKS</sequence>
<name>A0A8X7CG15_9ARAC</name>
<accession>A0A8X7CG15</accession>
<evidence type="ECO:0000313" key="2">
    <source>
        <dbReference type="Proteomes" id="UP000886998"/>
    </source>
</evidence>
<evidence type="ECO:0000313" key="1">
    <source>
        <dbReference type="EMBL" id="GFY70939.1"/>
    </source>
</evidence>
<dbReference type="Proteomes" id="UP000886998">
    <property type="component" value="Unassembled WGS sequence"/>
</dbReference>
<protein>
    <submittedName>
        <fullName evidence="1">Uncharacterized protein</fullName>
    </submittedName>
</protein>